<dbReference type="SUPFAM" id="SSF82171">
    <property type="entry name" value="DPP6 N-terminal domain-like"/>
    <property type="match status" value="1"/>
</dbReference>
<dbReference type="GO" id="GO:0008239">
    <property type="term" value="F:dipeptidyl-peptidase activity"/>
    <property type="evidence" value="ECO:0007669"/>
    <property type="project" value="TreeGrafter"/>
</dbReference>
<proteinExistence type="predicted"/>
<gene>
    <name evidence="3" type="ORF">C8D97_104112</name>
</gene>
<dbReference type="Pfam" id="PF00930">
    <property type="entry name" value="DPPIV_N"/>
    <property type="match status" value="1"/>
</dbReference>
<dbReference type="Proteomes" id="UP000245790">
    <property type="component" value="Unassembled WGS sequence"/>
</dbReference>
<name>A0A316FVT4_9GAMM</name>
<keyword evidence="4" id="KW-1185">Reference proteome</keyword>
<sequence>MKKIMALGMLSLSPWLVAEKLTPERIYASPTLSGDSIRGLKISPNGQRVTFLKGKKDDYQRLDLWEYHIESGKTQMLFNSDDLHSGAEQLSDEEKARRERLRLSGSGIVSYQWSNDGKALLFPLGGDIFYWKVGNKKARKLIETPEFETDIKFSPKGNFVSYVREKNVYVFDLSSNQEIQLTTEGGGDIKMGMAEFVAQEEMDRMTGYWWSPDESKIALTKVDESPVELVTRSEIYAEEIKTVTQRYPFAGENNVEIDLGVLELSNKKIKWVDLGSNKDIYIPRVKWTDSSDVFTYQWQSRDQKTLKLQKVQWPSMEQSTLLTEKSDTWINLHHDLRFLNDKKMKKSSGFIWASERDGFKHLYWYKMDGTLKVQITQGDWVVEDIQYIDQANKKVYFTGRKDTPLESHLYVTGFSDNNVKRLTELGYFHSISFASDGSSFTDNYSNANTPPKVSLNDANGERITYLVENKVDDDHPLTPYLSDWIKPEFGTFETEDKATLYYRLYKPANFDASKKYPALVYLYSGPHAQMVTNRWGRMLPQYMAQQGYAVFTVDNRGSNYRGKAFEDPIYRAMGKIEVEDQIEGVKFLTQKSWIDADKVGVHGHSYGGYMTLMTMFKAPEYFKAGVSGAPVTDWRLYDTHYTERYMGTPQKDKQAYDESSVFPYATNLSGPLLIYHGMADDNVLFKNSTKLYKLLQDNNIQFFVMDYPGKKHSIRGKKTGMHRMNMIRNFFDLQFGIKR</sequence>
<dbReference type="EMBL" id="QGGU01000004">
    <property type="protein sequence ID" value="PWK52894.1"/>
    <property type="molecule type" value="Genomic_DNA"/>
</dbReference>
<evidence type="ECO:0000313" key="3">
    <source>
        <dbReference type="EMBL" id="PWK52894.1"/>
    </source>
</evidence>
<dbReference type="GO" id="GO:0008236">
    <property type="term" value="F:serine-type peptidase activity"/>
    <property type="evidence" value="ECO:0007669"/>
    <property type="project" value="InterPro"/>
</dbReference>
<reference evidence="3 4" key="1">
    <citation type="submission" date="2018-05" db="EMBL/GenBank/DDBJ databases">
        <title>Genomic Encyclopedia of Type Strains, Phase IV (KMG-IV): sequencing the most valuable type-strain genomes for metagenomic binning, comparative biology and taxonomic classification.</title>
        <authorList>
            <person name="Goeker M."/>
        </authorList>
    </citation>
    <scope>NUCLEOTIDE SEQUENCE [LARGE SCALE GENOMIC DNA]</scope>
    <source>
        <strain evidence="3 4">DSM 25350</strain>
    </source>
</reference>
<dbReference type="GO" id="GO:0006508">
    <property type="term" value="P:proteolysis"/>
    <property type="evidence" value="ECO:0007669"/>
    <property type="project" value="InterPro"/>
</dbReference>
<evidence type="ECO:0000259" key="2">
    <source>
        <dbReference type="Pfam" id="PF00930"/>
    </source>
</evidence>
<dbReference type="InterPro" id="IPR029058">
    <property type="entry name" value="AB_hydrolase_fold"/>
</dbReference>
<protein>
    <submittedName>
        <fullName evidence="3">Dipeptidyl-peptidase IV</fullName>
    </submittedName>
</protein>
<evidence type="ECO:0000313" key="4">
    <source>
        <dbReference type="Proteomes" id="UP000245790"/>
    </source>
</evidence>
<dbReference type="RefSeq" id="WP_109762876.1">
    <property type="nucleotide sequence ID" value="NZ_QGGU01000004.1"/>
</dbReference>
<dbReference type="SUPFAM" id="SSF53474">
    <property type="entry name" value="alpha/beta-Hydrolases"/>
    <property type="match status" value="1"/>
</dbReference>
<organism evidence="3 4">
    <name type="scientific">Pleionea mediterranea</name>
    <dbReference type="NCBI Taxonomy" id="523701"/>
    <lineage>
        <taxon>Bacteria</taxon>
        <taxon>Pseudomonadati</taxon>
        <taxon>Pseudomonadota</taxon>
        <taxon>Gammaproteobacteria</taxon>
        <taxon>Oceanospirillales</taxon>
        <taxon>Pleioneaceae</taxon>
        <taxon>Pleionea</taxon>
    </lineage>
</organism>
<dbReference type="Pfam" id="PF00326">
    <property type="entry name" value="Peptidase_S9"/>
    <property type="match status" value="1"/>
</dbReference>
<dbReference type="InterPro" id="IPR002469">
    <property type="entry name" value="Peptidase_S9B_N"/>
</dbReference>
<dbReference type="AlphaFoldDB" id="A0A316FVT4"/>
<feature type="domain" description="Dipeptidylpeptidase IV N-terminal" evidence="2">
    <location>
        <begin position="123"/>
        <end position="451"/>
    </location>
</feature>
<dbReference type="PANTHER" id="PTHR11731:SF193">
    <property type="entry name" value="DIPEPTIDYL PEPTIDASE 9"/>
    <property type="match status" value="1"/>
</dbReference>
<accession>A0A316FVT4</accession>
<dbReference type="OrthoDB" id="1094230at2"/>
<dbReference type="Gene3D" id="2.140.10.30">
    <property type="entry name" value="Dipeptidylpeptidase IV, N-terminal domain"/>
    <property type="match status" value="1"/>
</dbReference>
<dbReference type="InterPro" id="IPR001375">
    <property type="entry name" value="Peptidase_S9_cat"/>
</dbReference>
<comment type="caution">
    <text evidence="3">The sequence shown here is derived from an EMBL/GenBank/DDBJ whole genome shotgun (WGS) entry which is preliminary data.</text>
</comment>
<dbReference type="PANTHER" id="PTHR11731">
    <property type="entry name" value="PROTEASE FAMILY S9B,C DIPEPTIDYL-PEPTIDASE IV-RELATED"/>
    <property type="match status" value="1"/>
</dbReference>
<dbReference type="Gene3D" id="3.40.50.1820">
    <property type="entry name" value="alpha/beta hydrolase"/>
    <property type="match status" value="1"/>
</dbReference>
<feature type="domain" description="Peptidase S9 prolyl oligopeptidase catalytic" evidence="1">
    <location>
        <begin position="540"/>
        <end position="736"/>
    </location>
</feature>
<dbReference type="InterPro" id="IPR050278">
    <property type="entry name" value="Serine_Prot_S9B/DPPIV"/>
</dbReference>
<evidence type="ECO:0000259" key="1">
    <source>
        <dbReference type="Pfam" id="PF00326"/>
    </source>
</evidence>